<organism evidence="7 8">
    <name type="scientific">Biomphalaria pfeifferi</name>
    <name type="common">Bloodfluke planorb</name>
    <name type="synonym">Freshwater snail</name>
    <dbReference type="NCBI Taxonomy" id="112525"/>
    <lineage>
        <taxon>Eukaryota</taxon>
        <taxon>Metazoa</taxon>
        <taxon>Spiralia</taxon>
        <taxon>Lophotrochozoa</taxon>
        <taxon>Mollusca</taxon>
        <taxon>Gastropoda</taxon>
        <taxon>Heterobranchia</taxon>
        <taxon>Euthyneura</taxon>
        <taxon>Panpulmonata</taxon>
        <taxon>Hygrophila</taxon>
        <taxon>Lymnaeoidea</taxon>
        <taxon>Planorbidae</taxon>
        <taxon>Biomphalaria</taxon>
    </lineage>
</organism>
<dbReference type="PROSITE" id="PS01186">
    <property type="entry name" value="EGF_2"/>
    <property type="match status" value="2"/>
</dbReference>
<dbReference type="GO" id="GO:0005576">
    <property type="term" value="C:extracellular region"/>
    <property type="evidence" value="ECO:0007669"/>
    <property type="project" value="UniProtKB-SubCell"/>
</dbReference>
<evidence type="ECO:0000256" key="1">
    <source>
        <dbReference type="ARBA" id="ARBA00022536"/>
    </source>
</evidence>
<feature type="non-terminal residue" evidence="7">
    <location>
        <position position="261"/>
    </location>
</feature>
<reference evidence="7" key="1">
    <citation type="journal article" date="2023" name="PLoS Negl. Trop. Dis.">
        <title>A genome sequence for Biomphalaria pfeifferi, the major vector snail for the human-infecting parasite Schistosoma mansoni.</title>
        <authorList>
            <person name="Bu L."/>
            <person name="Lu L."/>
            <person name="Laidemitt M.R."/>
            <person name="Zhang S.M."/>
            <person name="Mutuku M."/>
            <person name="Mkoji G."/>
            <person name="Steinauer M."/>
            <person name="Loker E.S."/>
        </authorList>
    </citation>
    <scope>NUCLEOTIDE SEQUENCE</scope>
    <source>
        <strain evidence="7">KasaAsao</strain>
    </source>
</reference>
<evidence type="ECO:0000256" key="2">
    <source>
        <dbReference type="ARBA" id="ARBA00022729"/>
    </source>
</evidence>
<proteinExistence type="predicted"/>
<keyword evidence="8" id="KW-1185">Reference proteome</keyword>
<dbReference type="SMART" id="SM00181">
    <property type="entry name" value="EGF"/>
    <property type="match status" value="5"/>
</dbReference>
<dbReference type="InterPro" id="IPR009030">
    <property type="entry name" value="Growth_fac_rcpt_cys_sf"/>
</dbReference>
<name>A0AAD8C750_BIOPF</name>
<dbReference type="InterPro" id="IPR018097">
    <property type="entry name" value="EGF_Ca-bd_CS"/>
</dbReference>
<dbReference type="InterPro" id="IPR000152">
    <property type="entry name" value="EGF-type_Asp/Asn_hydroxyl_site"/>
</dbReference>
<dbReference type="EMBL" id="JASAOG010000007">
    <property type="protein sequence ID" value="KAK0067555.1"/>
    <property type="molecule type" value="Genomic_DNA"/>
</dbReference>
<dbReference type="Gene3D" id="2.10.25.10">
    <property type="entry name" value="Laminin"/>
    <property type="match status" value="5"/>
</dbReference>
<sequence length="261" mass="28221">KNECFSNGTETESVCPEHSDCENNVGSYTCTCLPGYRLDPKKSSLCKDVDECAEKTHSCQQVCENTEGGFNCSCLPGNVLAEDKKTCQRDVKNAVLCRAKGCNQVCMVVDGIASCGCNTGYTNSSDTLCTDINECSLVNKPCSQSYQNTDGGFLCSCYPGYKLDEDKVSCIECNQLYYVINCSKMCVCYGCGKCNNVRGCECITGWKGDNCNQDVDECATNGACLLGQICVNTLGSFKCECPSGYENISGQCQGKSIYHTI</sequence>
<dbReference type="Pfam" id="PF07645">
    <property type="entry name" value="EGF_CA"/>
    <property type="match status" value="4"/>
</dbReference>
<dbReference type="InterPro" id="IPR000742">
    <property type="entry name" value="EGF"/>
</dbReference>
<dbReference type="SUPFAM" id="SSF57196">
    <property type="entry name" value="EGF/Laminin"/>
    <property type="match status" value="1"/>
</dbReference>
<dbReference type="PROSITE" id="PS50026">
    <property type="entry name" value="EGF_3"/>
    <property type="match status" value="2"/>
</dbReference>
<dbReference type="AlphaFoldDB" id="A0AAD8C750"/>
<feature type="domain" description="EGF-like" evidence="6">
    <location>
        <begin position="214"/>
        <end position="253"/>
    </location>
</feature>
<protein>
    <submittedName>
        <fullName evidence="7">Fibrillin-3</fullName>
    </submittedName>
</protein>
<comment type="caution">
    <text evidence="7">The sequence shown here is derived from an EMBL/GenBank/DDBJ whole genome shotgun (WGS) entry which is preliminary data.</text>
</comment>
<dbReference type="CDD" id="cd00054">
    <property type="entry name" value="EGF_CA"/>
    <property type="match status" value="1"/>
</dbReference>
<gene>
    <name evidence="7" type="ORF">Bpfe_003062</name>
</gene>
<keyword evidence="3" id="KW-0677">Repeat</keyword>
<dbReference type="FunFam" id="2.10.25.10:FF:000119">
    <property type="entry name" value="vitamin K-dependent protein S"/>
    <property type="match status" value="1"/>
</dbReference>
<dbReference type="Proteomes" id="UP001233172">
    <property type="component" value="Unassembled WGS sequence"/>
</dbReference>
<dbReference type="SUPFAM" id="SSF57184">
    <property type="entry name" value="Growth factor receptor domain"/>
    <property type="match status" value="2"/>
</dbReference>
<keyword evidence="4" id="KW-1015">Disulfide bond</keyword>
<dbReference type="InterPro" id="IPR049883">
    <property type="entry name" value="NOTCH1_EGF-like"/>
</dbReference>
<evidence type="ECO:0000256" key="3">
    <source>
        <dbReference type="ARBA" id="ARBA00022737"/>
    </source>
</evidence>
<accession>A0AAD8C750</accession>
<dbReference type="SMART" id="SM00179">
    <property type="entry name" value="EGF_CA"/>
    <property type="match status" value="4"/>
</dbReference>
<dbReference type="PANTHER" id="PTHR24050:SF27">
    <property type="entry name" value="FIBRILLIN-1"/>
    <property type="match status" value="1"/>
</dbReference>
<dbReference type="PROSITE" id="PS01187">
    <property type="entry name" value="EGF_CA"/>
    <property type="match status" value="2"/>
</dbReference>
<dbReference type="InterPro" id="IPR001881">
    <property type="entry name" value="EGF-like_Ca-bd_dom"/>
</dbReference>
<evidence type="ECO:0000256" key="4">
    <source>
        <dbReference type="ARBA" id="ARBA00023157"/>
    </source>
</evidence>
<dbReference type="GO" id="GO:0005509">
    <property type="term" value="F:calcium ion binding"/>
    <property type="evidence" value="ECO:0007669"/>
    <property type="project" value="InterPro"/>
</dbReference>
<reference evidence="7" key="2">
    <citation type="submission" date="2023-04" db="EMBL/GenBank/DDBJ databases">
        <authorList>
            <person name="Bu L."/>
            <person name="Lu L."/>
            <person name="Laidemitt M.R."/>
            <person name="Zhang S.M."/>
            <person name="Mutuku M."/>
            <person name="Mkoji G."/>
            <person name="Steinauer M."/>
            <person name="Loker E.S."/>
        </authorList>
    </citation>
    <scope>NUCLEOTIDE SEQUENCE</scope>
    <source>
        <strain evidence="7">KasaAsao</strain>
        <tissue evidence="7">Whole Snail</tissue>
    </source>
</reference>
<dbReference type="InterPro" id="IPR052235">
    <property type="entry name" value="Nephronectin_domain"/>
</dbReference>
<keyword evidence="1 5" id="KW-0245">EGF-like domain</keyword>
<comment type="caution">
    <text evidence="5">Lacks conserved residue(s) required for the propagation of feature annotation.</text>
</comment>
<dbReference type="PANTHER" id="PTHR24050">
    <property type="entry name" value="PA14 DOMAIN-CONTAINING PROTEIN"/>
    <property type="match status" value="1"/>
</dbReference>
<evidence type="ECO:0000313" key="7">
    <source>
        <dbReference type="EMBL" id="KAK0067555.1"/>
    </source>
</evidence>
<evidence type="ECO:0000259" key="6">
    <source>
        <dbReference type="PROSITE" id="PS50026"/>
    </source>
</evidence>
<evidence type="ECO:0000256" key="5">
    <source>
        <dbReference type="PROSITE-ProRule" id="PRU00076"/>
    </source>
</evidence>
<evidence type="ECO:0000313" key="8">
    <source>
        <dbReference type="Proteomes" id="UP001233172"/>
    </source>
</evidence>
<feature type="domain" description="EGF-like" evidence="6">
    <location>
        <begin position="48"/>
        <end position="88"/>
    </location>
</feature>
<keyword evidence="2" id="KW-0732">Signal</keyword>
<dbReference type="PROSITE" id="PS00010">
    <property type="entry name" value="ASX_HYDROXYL"/>
    <property type="match status" value="3"/>
</dbReference>